<proteinExistence type="predicted"/>
<accession>A0A9C7CCN7</accession>
<name>A0A9C7CCN7_9VIRU</name>
<sequence>MGTATTTNGIDDDYKKYTNIYFDNTNKFVQISDELKNPPKVISDIQAARHSKYAISIQSVASVPTLPKYIAKILLPRALDSLEKSRGAVVFEPLSGIYEPNLYNLVHRRCLEKRPLTTIKTLRKLLND</sequence>
<protein>
    <submittedName>
        <fullName evidence="1">Wsv432-like protein</fullName>
    </submittedName>
</protein>
<dbReference type="EMBL" id="LC738871">
    <property type="protein sequence ID" value="BDT62017.1"/>
    <property type="molecule type" value="Genomic_DNA"/>
</dbReference>
<organism evidence="1">
    <name type="scientific">Penaeus monodon majanivirus B</name>
    <dbReference type="NCBI Taxonomy" id="2984272"/>
    <lineage>
        <taxon>Viruses</taxon>
        <taxon>Viruses incertae sedis</taxon>
        <taxon>Naldaviricetes</taxon>
        <taxon>Nimaviridae</taxon>
    </lineage>
</organism>
<reference evidence="1" key="1">
    <citation type="submission" date="2022-10" db="EMBL/GenBank/DDBJ databases">
        <title>Genome sequences of endogenous nimaviruses in decapod crustaceans.</title>
        <authorList>
            <person name="Kawato S."/>
            <person name="Nozaki R."/>
            <person name="Kondo H."/>
            <person name="Hirono I."/>
        </authorList>
    </citation>
    <scope>NUCLEOTIDE SEQUENCE</scope>
    <source>
        <strain evidence="1">Mikawa2016</strain>
    </source>
</reference>
<evidence type="ECO:0000313" key="1">
    <source>
        <dbReference type="EMBL" id="BDT62017.1"/>
    </source>
</evidence>